<name>A0A2M8KWD1_9BACT</name>
<dbReference type="AlphaFoldDB" id="A0A2M8KWD1"/>
<feature type="transmembrane region" description="Helical" evidence="1">
    <location>
        <begin position="349"/>
        <end position="368"/>
    </location>
</feature>
<keyword evidence="1" id="KW-1133">Transmembrane helix</keyword>
<dbReference type="Proteomes" id="UP000229098">
    <property type="component" value="Unassembled WGS sequence"/>
</dbReference>
<comment type="caution">
    <text evidence="2">The sequence shown here is derived from an EMBL/GenBank/DDBJ whole genome shotgun (WGS) entry which is preliminary data.</text>
</comment>
<keyword evidence="1" id="KW-0812">Transmembrane</keyword>
<proteinExistence type="predicted"/>
<evidence type="ECO:0000256" key="1">
    <source>
        <dbReference type="SAM" id="Phobius"/>
    </source>
</evidence>
<evidence type="ECO:0000313" key="3">
    <source>
        <dbReference type="Proteomes" id="UP000229098"/>
    </source>
</evidence>
<evidence type="ECO:0000313" key="2">
    <source>
        <dbReference type="EMBL" id="PJE64183.1"/>
    </source>
</evidence>
<sequence length="570" mass="63309">MSTRRIFGELLLVIFAVFLFSWVGLIPDWGTIFFGTVLLAGLALYLIFRFRYFLSYHGRIRKWAFLFVLAVVLARILLVWNIGSLNIGLWASNNIPWLHGATIERRQITEKKIAEEIRPPLGEMPKADLCYLIRDSWEEEMEEVVAGTGSVPEKTEKLNLLKYQAHAQMARAECSSVDDLLTVETELFCGMVRRVWEKDIEDIRFRGGSLSLRERDEAARIRMSEMENAVLSCGKPATAVEMTTDKVREYTNKACAYIGDSYAKKIADVTNELVTLDVETDEWVKKNAEREKLLSDRKTRLAACEKSAGEEKIGIIDGISWRQKLSGKKPVEILAAMGHITADSIGISFFWGLLLAFLILWVVVATLLKHIVKSDAVLSIVGLLVLVLFFYAFSKGGGNTRSISPPHLLERAVDSHDGFFYKAGEAYPNNPHNIKRAGVVPAPIVMAPVSPTTPVSASTIPAASCVVSKVDAGRVVGEVEKKFKEGCGVVRVIIKHKEAYFRENEICSGTTNLKVVSGIPWLYHASLDAWIRMTTGPMPSSIAKDPKGFSLGGNDFDMIARPAIIDVSCS</sequence>
<gene>
    <name evidence="2" type="ORF">COU90_03735</name>
</gene>
<accession>A0A2M8KWD1</accession>
<keyword evidence="1" id="KW-0472">Membrane</keyword>
<feature type="transmembrane region" description="Helical" evidence="1">
    <location>
        <begin position="7"/>
        <end position="26"/>
    </location>
</feature>
<reference evidence="3" key="1">
    <citation type="submission" date="2017-09" db="EMBL/GenBank/DDBJ databases">
        <title>Depth-based differentiation of microbial function through sediment-hosted aquifers and enrichment of novel symbionts in the deep terrestrial subsurface.</title>
        <authorList>
            <person name="Probst A.J."/>
            <person name="Ladd B."/>
            <person name="Jarett J.K."/>
            <person name="Geller-Mcgrath D.E."/>
            <person name="Sieber C.M.K."/>
            <person name="Emerson J.B."/>
            <person name="Anantharaman K."/>
            <person name="Thomas B.C."/>
            <person name="Malmstrom R."/>
            <person name="Stieglmeier M."/>
            <person name="Klingl A."/>
            <person name="Woyke T."/>
            <person name="Ryan C.M."/>
            <person name="Banfield J.F."/>
        </authorList>
    </citation>
    <scope>NUCLEOTIDE SEQUENCE [LARGE SCALE GENOMIC DNA]</scope>
</reference>
<feature type="transmembrane region" description="Helical" evidence="1">
    <location>
        <begin position="375"/>
        <end position="393"/>
    </location>
</feature>
<dbReference type="EMBL" id="PFEF01000008">
    <property type="protein sequence ID" value="PJE64183.1"/>
    <property type="molecule type" value="Genomic_DNA"/>
</dbReference>
<feature type="transmembrane region" description="Helical" evidence="1">
    <location>
        <begin position="63"/>
        <end position="83"/>
    </location>
</feature>
<feature type="transmembrane region" description="Helical" evidence="1">
    <location>
        <begin position="32"/>
        <end position="51"/>
    </location>
</feature>
<protein>
    <submittedName>
        <fullName evidence="2">Uncharacterized protein</fullName>
    </submittedName>
</protein>
<organism evidence="2 3">
    <name type="scientific">Candidatus Ryanbacteria bacterium CG10_big_fil_rev_8_21_14_0_10_43_42</name>
    <dbReference type="NCBI Taxonomy" id="1974864"/>
    <lineage>
        <taxon>Bacteria</taxon>
        <taxon>Candidatus Ryaniibacteriota</taxon>
    </lineage>
</organism>